<name>A0A084AP86_STACB</name>
<sequence>IEEFTLHQWKPFLIDDRAGRQSLHGRTYEWPFEFLVPGNQRESFRGCRRCRLAYRIEASTADGASINTRSYVPIRIARCPPISSYELMDPLTTSGKWAGSIDFSASILHQAIPLGGLIPVEAHINNLDPGMLITKARFYLREIHVAHTNSSEPDPEYMQRIVTEWSLNTCGDFKQSYAWQQCLDLPRVVSQCSPDFNVCGVSMSHMLHFAATIVKDGAELEYDTFMPVVLFVSPDLPITGWDIFAHNDGKTRKELLPLLSMGMQAPPEYCKYDYGARVSVADTPPPAYTECAI</sequence>
<dbReference type="Proteomes" id="UP000028045">
    <property type="component" value="Unassembled WGS sequence"/>
</dbReference>
<accession>A0A084AP86</accession>
<protein>
    <recommendedName>
        <fullName evidence="1">Arrestin C-terminal-like domain-containing protein</fullName>
    </recommendedName>
</protein>
<proteinExistence type="predicted"/>
<reference evidence="2 3" key="1">
    <citation type="journal article" date="2014" name="BMC Genomics">
        <title>Comparative genome sequencing reveals chemotype-specific gene clusters in the toxigenic black mold Stachybotrys.</title>
        <authorList>
            <person name="Semeiks J."/>
            <person name="Borek D."/>
            <person name="Otwinowski Z."/>
            <person name="Grishin N.V."/>
        </authorList>
    </citation>
    <scope>NUCLEOTIDE SEQUENCE [LARGE SCALE GENOMIC DNA]</scope>
    <source>
        <strain evidence="3">CBS 109288 / IBT 7711</strain>
    </source>
</reference>
<feature type="non-terminal residue" evidence="2">
    <location>
        <position position="1"/>
    </location>
</feature>
<evidence type="ECO:0000313" key="2">
    <source>
        <dbReference type="EMBL" id="KEY67115.1"/>
    </source>
</evidence>
<dbReference type="SMART" id="SM01017">
    <property type="entry name" value="Arrestin_C"/>
    <property type="match status" value="1"/>
</dbReference>
<dbReference type="EMBL" id="KL648631">
    <property type="protein sequence ID" value="KEY67115.1"/>
    <property type="molecule type" value="Genomic_DNA"/>
</dbReference>
<gene>
    <name evidence="2" type="ORF">S7711_09531</name>
</gene>
<dbReference type="AlphaFoldDB" id="A0A084AP86"/>
<evidence type="ECO:0000259" key="1">
    <source>
        <dbReference type="SMART" id="SM01017"/>
    </source>
</evidence>
<keyword evidence="3" id="KW-1185">Reference proteome</keyword>
<dbReference type="OrthoDB" id="2333384at2759"/>
<feature type="domain" description="Arrestin C-terminal-like" evidence="1">
    <location>
        <begin position="97"/>
        <end position="234"/>
    </location>
</feature>
<organism evidence="2 3">
    <name type="scientific">Stachybotrys chartarum (strain CBS 109288 / IBT 7711)</name>
    <name type="common">Toxic black mold</name>
    <name type="synonym">Stilbospora chartarum</name>
    <dbReference type="NCBI Taxonomy" id="1280523"/>
    <lineage>
        <taxon>Eukaryota</taxon>
        <taxon>Fungi</taxon>
        <taxon>Dikarya</taxon>
        <taxon>Ascomycota</taxon>
        <taxon>Pezizomycotina</taxon>
        <taxon>Sordariomycetes</taxon>
        <taxon>Hypocreomycetidae</taxon>
        <taxon>Hypocreales</taxon>
        <taxon>Stachybotryaceae</taxon>
        <taxon>Stachybotrys</taxon>
    </lineage>
</organism>
<dbReference type="HOGENOM" id="CLU_018982_0_0_1"/>
<dbReference type="InterPro" id="IPR011022">
    <property type="entry name" value="Arrestin_C-like"/>
</dbReference>
<evidence type="ECO:0000313" key="3">
    <source>
        <dbReference type="Proteomes" id="UP000028045"/>
    </source>
</evidence>